<dbReference type="InterPro" id="IPR001356">
    <property type="entry name" value="HD"/>
</dbReference>
<dbReference type="PROSITE" id="PS50071">
    <property type="entry name" value="HOMEOBOX_2"/>
    <property type="match status" value="1"/>
</dbReference>
<sequence>MVNSIELAFGIDRILRWEEIKYAAAVPLITIPCLARQLIKSVDVPLQQKQESISPKENLQNSLNSRNRRTQFNSLQLNHLEEVFKTTKYPDRHLRVKLAQMMKLDAKSIQYWFQNRRIKLRKAREQAASEHSNISSDEFSDC</sequence>
<dbReference type="CDD" id="cd00086">
    <property type="entry name" value="homeodomain"/>
    <property type="match status" value="1"/>
</dbReference>
<feature type="domain" description="Homeobox" evidence="4">
    <location>
        <begin position="63"/>
        <end position="123"/>
    </location>
</feature>
<protein>
    <submittedName>
        <fullName evidence="5">Oidioi.mRNA.OKI2018_I69.PAR.g11224.t1.cds</fullName>
    </submittedName>
</protein>
<feature type="DNA-binding region" description="Homeobox" evidence="2">
    <location>
        <begin position="65"/>
        <end position="124"/>
    </location>
</feature>
<keyword evidence="2 3" id="KW-0371">Homeobox</keyword>
<comment type="subcellular location">
    <subcellularLocation>
        <location evidence="1 2 3">Nucleus</location>
    </subcellularLocation>
</comment>
<keyword evidence="2 3" id="KW-0539">Nucleus</keyword>
<name>A0ABN7RVJ0_OIKDI</name>
<evidence type="ECO:0000256" key="3">
    <source>
        <dbReference type="RuleBase" id="RU000682"/>
    </source>
</evidence>
<dbReference type="InterPro" id="IPR009057">
    <property type="entry name" value="Homeodomain-like_sf"/>
</dbReference>
<dbReference type="InterPro" id="IPR050649">
    <property type="entry name" value="Paired_Homeobox_TFs"/>
</dbReference>
<evidence type="ECO:0000313" key="6">
    <source>
        <dbReference type="Proteomes" id="UP001158576"/>
    </source>
</evidence>
<dbReference type="PANTHER" id="PTHR24329">
    <property type="entry name" value="HOMEOBOX PROTEIN ARISTALESS"/>
    <property type="match status" value="1"/>
</dbReference>
<dbReference type="Proteomes" id="UP001158576">
    <property type="component" value="Chromosome PAR"/>
</dbReference>
<evidence type="ECO:0000313" key="5">
    <source>
        <dbReference type="EMBL" id="CAG5086481.1"/>
    </source>
</evidence>
<dbReference type="Pfam" id="PF00046">
    <property type="entry name" value="Homeodomain"/>
    <property type="match status" value="1"/>
</dbReference>
<evidence type="ECO:0000256" key="1">
    <source>
        <dbReference type="ARBA" id="ARBA00004123"/>
    </source>
</evidence>
<accession>A0ABN7RVJ0</accession>
<organism evidence="5 6">
    <name type="scientific">Oikopleura dioica</name>
    <name type="common">Tunicate</name>
    <dbReference type="NCBI Taxonomy" id="34765"/>
    <lineage>
        <taxon>Eukaryota</taxon>
        <taxon>Metazoa</taxon>
        <taxon>Chordata</taxon>
        <taxon>Tunicata</taxon>
        <taxon>Appendicularia</taxon>
        <taxon>Copelata</taxon>
        <taxon>Oikopleuridae</taxon>
        <taxon>Oikopleura</taxon>
    </lineage>
</organism>
<evidence type="ECO:0000256" key="2">
    <source>
        <dbReference type="PROSITE-ProRule" id="PRU00108"/>
    </source>
</evidence>
<dbReference type="Gene3D" id="1.10.10.60">
    <property type="entry name" value="Homeodomain-like"/>
    <property type="match status" value="1"/>
</dbReference>
<evidence type="ECO:0000259" key="4">
    <source>
        <dbReference type="PROSITE" id="PS50071"/>
    </source>
</evidence>
<keyword evidence="2 3" id="KW-0238">DNA-binding</keyword>
<dbReference type="SUPFAM" id="SSF46689">
    <property type="entry name" value="Homeodomain-like"/>
    <property type="match status" value="1"/>
</dbReference>
<gene>
    <name evidence="5" type="ORF">OKIOD_LOCUS2782</name>
</gene>
<reference evidence="5 6" key="1">
    <citation type="submission" date="2021-04" db="EMBL/GenBank/DDBJ databases">
        <authorList>
            <person name="Bliznina A."/>
        </authorList>
    </citation>
    <scope>NUCLEOTIDE SEQUENCE [LARGE SCALE GENOMIC DNA]</scope>
</reference>
<dbReference type="PANTHER" id="PTHR24329:SF543">
    <property type="entry name" value="FI01017P-RELATED"/>
    <property type="match status" value="1"/>
</dbReference>
<dbReference type="SMART" id="SM00389">
    <property type="entry name" value="HOX"/>
    <property type="match status" value="1"/>
</dbReference>
<dbReference type="EMBL" id="OU015568">
    <property type="protein sequence ID" value="CAG5086481.1"/>
    <property type="molecule type" value="Genomic_DNA"/>
</dbReference>
<proteinExistence type="predicted"/>
<keyword evidence="6" id="KW-1185">Reference proteome</keyword>